<keyword evidence="3" id="KW-1185">Reference proteome</keyword>
<dbReference type="EMBL" id="JAERRB010000017">
    <property type="protein sequence ID" value="MBL0745529.1"/>
    <property type="molecule type" value="Genomic_DNA"/>
</dbReference>
<organism evidence="2 3">
    <name type="scientific">Chryseolinea lacunae</name>
    <dbReference type="NCBI Taxonomy" id="2801331"/>
    <lineage>
        <taxon>Bacteria</taxon>
        <taxon>Pseudomonadati</taxon>
        <taxon>Bacteroidota</taxon>
        <taxon>Cytophagia</taxon>
        <taxon>Cytophagales</taxon>
        <taxon>Fulvivirgaceae</taxon>
        <taxon>Chryseolinea</taxon>
    </lineage>
</organism>
<dbReference type="Pfam" id="PF01261">
    <property type="entry name" value="AP_endonuc_2"/>
    <property type="match status" value="1"/>
</dbReference>
<sequence length="345" mass="38117">MPDNNFPKLHNATWPGIVGKGPDSEPPIDFDTMLKLTATADVGGVKFDGVDLGLLDPHVNIDLTDDGIKKLADKVTNLNLSIGSLVAPIWGGPAMGSKEERKQFVEMVRKACHIGKVLRDIGARPHGIVRIDSASSPQQWAADPANNTKLIAQTFREACDVAADYGEKLAAEGEICWGGMHSWKHMVETLEAVDRKNIGFQADMSHTLLYLLGYNSPQDRILPENFDWSDRATLTDALKKVTKALRPWTIDFHVAQNDGTVHGTGSHDKTGRHCLATDPNGKLDIATDAGHWLRDENGNLTKAFKHVCWDGCMFSNDVMTKQQTWNDILATMIKVREKHGWYEAV</sequence>
<dbReference type="InterPro" id="IPR050312">
    <property type="entry name" value="IolE/XylAMocC-like"/>
</dbReference>
<gene>
    <name evidence="2" type="ORF">JI741_30130</name>
</gene>
<dbReference type="PANTHER" id="PTHR12110:SF21">
    <property type="entry name" value="XYLOSE ISOMERASE-LIKE TIM BARREL DOMAIN-CONTAINING PROTEIN"/>
    <property type="match status" value="1"/>
</dbReference>
<dbReference type="Gene3D" id="3.20.20.150">
    <property type="entry name" value="Divalent-metal-dependent TIM barrel enzymes"/>
    <property type="match status" value="1"/>
</dbReference>
<evidence type="ECO:0000313" key="2">
    <source>
        <dbReference type="EMBL" id="MBL0745529.1"/>
    </source>
</evidence>
<proteinExistence type="predicted"/>
<dbReference type="SUPFAM" id="SSF51658">
    <property type="entry name" value="Xylose isomerase-like"/>
    <property type="match status" value="1"/>
</dbReference>
<name>A0ABS1L1E4_9BACT</name>
<accession>A0ABS1L1E4</accession>
<dbReference type="RefSeq" id="WP_202016010.1">
    <property type="nucleotide sequence ID" value="NZ_JAERRB010000017.1"/>
</dbReference>
<evidence type="ECO:0000259" key="1">
    <source>
        <dbReference type="Pfam" id="PF01261"/>
    </source>
</evidence>
<protein>
    <submittedName>
        <fullName evidence="2">TIM barrel protein</fullName>
    </submittedName>
</protein>
<reference evidence="2 3" key="1">
    <citation type="submission" date="2021-01" db="EMBL/GenBank/DDBJ databases">
        <title>Chryseolinea sp. Jin1 Genome sequencing and assembly.</title>
        <authorList>
            <person name="Kim I."/>
        </authorList>
    </citation>
    <scope>NUCLEOTIDE SEQUENCE [LARGE SCALE GENOMIC DNA]</scope>
    <source>
        <strain evidence="2 3">Jin1</strain>
    </source>
</reference>
<feature type="domain" description="Xylose isomerase-like TIM barrel" evidence="1">
    <location>
        <begin position="43"/>
        <end position="222"/>
    </location>
</feature>
<evidence type="ECO:0000313" key="3">
    <source>
        <dbReference type="Proteomes" id="UP000613030"/>
    </source>
</evidence>
<comment type="caution">
    <text evidence="2">The sequence shown here is derived from an EMBL/GenBank/DDBJ whole genome shotgun (WGS) entry which is preliminary data.</text>
</comment>
<dbReference type="PANTHER" id="PTHR12110">
    <property type="entry name" value="HYDROXYPYRUVATE ISOMERASE"/>
    <property type="match status" value="1"/>
</dbReference>
<dbReference type="Proteomes" id="UP000613030">
    <property type="component" value="Unassembled WGS sequence"/>
</dbReference>
<dbReference type="InterPro" id="IPR013022">
    <property type="entry name" value="Xyl_isomerase-like_TIM-brl"/>
</dbReference>
<dbReference type="InterPro" id="IPR036237">
    <property type="entry name" value="Xyl_isomerase-like_sf"/>
</dbReference>